<dbReference type="EMBL" id="LR026963">
    <property type="protein sequence ID" value="VBB69705.1"/>
    <property type="molecule type" value="Genomic_DNA"/>
</dbReference>
<reference evidence="1" key="1">
    <citation type="submission" date="2018-10" db="EMBL/GenBank/DDBJ databases">
        <authorList>
            <person name="Gruber-Vodicka H."/>
            <person name="Jaeckle O."/>
        </authorList>
    </citation>
    <scope>NUCLEOTIDE SEQUENCE</scope>
</reference>
<organism evidence="1">
    <name type="scientific">invertebrate metagenome</name>
    <dbReference type="NCBI Taxonomy" id="1711999"/>
    <lineage>
        <taxon>unclassified sequences</taxon>
        <taxon>metagenomes</taxon>
        <taxon>organismal metagenomes</taxon>
    </lineage>
</organism>
<gene>
    <name evidence="1" type="ORF">RIEGSTA812A_PEG_1178</name>
</gene>
<proteinExistence type="predicted"/>
<protein>
    <submittedName>
        <fullName evidence="1">Mlr4354 like protein</fullName>
    </submittedName>
</protein>
<name>A0A484H855_9ZZZZ</name>
<dbReference type="AlphaFoldDB" id="A0A484H855"/>
<evidence type="ECO:0000313" key="1">
    <source>
        <dbReference type="EMBL" id="VBB69705.1"/>
    </source>
</evidence>
<sequence>MKLIGKVILTCVAIAVTAVPETARTQQNIAKLGTNGVWTAYTAMEQGNRICYTVARPIHSEGNYSRRGDVYAIVTHRPSRGSYGIFSIMAGYPYQSNAYIHATIDNRQFTLIGHGETAWLQGTGDADLVAAMQGGREMTVIGYSQRGTRTVDIFELMGFTASHTQIDKACPESKQFP</sequence>
<dbReference type="Pfam" id="PF06776">
    <property type="entry name" value="IalB"/>
    <property type="match status" value="1"/>
</dbReference>
<accession>A0A484H855</accession>
<dbReference type="InterPro" id="IPR010642">
    <property type="entry name" value="Invasion_prot_B"/>
</dbReference>